<evidence type="ECO:0000313" key="3">
    <source>
        <dbReference type="Proteomes" id="UP000075885"/>
    </source>
</evidence>
<dbReference type="EnsemblMetazoa" id="AEPI009508-RA">
    <property type="protein sequence ID" value="AEPI009508-PA"/>
    <property type="gene ID" value="AEPI009508"/>
</dbReference>
<name>A0A182PRC4_9DIPT</name>
<dbReference type="Proteomes" id="UP000075885">
    <property type="component" value="Unassembled WGS sequence"/>
</dbReference>
<evidence type="ECO:0000256" key="1">
    <source>
        <dbReference type="SAM" id="MobiDB-lite"/>
    </source>
</evidence>
<proteinExistence type="predicted"/>
<reference evidence="3" key="1">
    <citation type="submission" date="2013-03" db="EMBL/GenBank/DDBJ databases">
        <title>The Genome Sequence of Anopheles epiroticus epiroticus2.</title>
        <authorList>
            <consortium name="The Broad Institute Genomics Platform"/>
            <person name="Neafsey D.E."/>
            <person name="Howell P."/>
            <person name="Walker B."/>
            <person name="Young S.K."/>
            <person name="Zeng Q."/>
            <person name="Gargeya S."/>
            <person name="Fitzgerald M."/>
            <person name="Haas B."/>
            <person name="Abouelleil A."/>
            <person name="Allen A.W."/>
            <person name="Alvarado L."/>
            <person name="Arachchi H.M."/>
            <person name="Berlin A.M."/>
            <person name="Chapman S.B."/>
            <person name="Gainer-Dewar J."/>
            <person name="Goldberg J."/>
            <person name="Griggs A."/>
            <person name="Gujja S."/>
            <person name="Hansen M."/>
            <person name="Howarth C."/>
            <person name="Imamovic A."/>
            <person name="Ireland A."/>
            <person name="Larimer J."/>
            <person name="McCowan C."/>
            <person name="Murphy C."/>
            <person name="Pearson M."/>
            <person name="Poon T.W."/>
            <person name="Priest M."/>
            <person name="Roberts A."/>
            <person name="Saif S."/>
            <person name="Shea T."/>
            <person name="Sisk P."/>
            <person name="Sykes S."/>
            <person name="Wortman J."/>
            <person name="Nusbaum C."/>
            <person name="Birren B."/>
        </authorList>
    </citation>
    <scope>NUCLEOTIDE SEQUENCE [LARGE SCALE GENOMIC DNA]</scope>
    <source>
        <strain evidence="3">Epiroticus2</strain>
    </source>
</reference>
<protein>
    <submittedName>
        <fullName evidence="2">Uncharacterized protein</fullName>
    </submittedName>
</protein>
<accession>A0A182PRC4</accession>
<feature type="region of interest" description="Disordered" evidence="1">
    <location>
        <begin position="1"/>
        <end position="25"/>
    </location>
</feature>
<dbReference type="AlphaFoldDB" id="A0A182PRC4"/>
<dbReference type="STRING" id="199890.A0A182PRC4"/>
<reference evidence="2" key="2">
    <citation type="submission" date="2020-05" db="UniProtKB">
        <authorList>
            <consortium name="EnsemblMetazoa"/>
        </authorList>
    </citation>
    <scope>IDENTIFICATION</scope>
    <source>
        <strain evidence="2">Epiroticus2</strain>
    </source>
</reference>
<evidence type="ECO:0000313" key="2">
    <source>
        <dbReference type="EnsemblMetazoa" id="AEPI009508-PA"/>
    </source>
</evidence>
<feature type="region of interest" description="Disordered" evidence="1">
    <location>
        <begin position="83"/>
        <end position="109"/>
    </location>
</feature>
<organism evidence="2 3">
    <name type="scientific">Anopheles epiroticus</name>
    <dbReference type="NCBI Taxonomy" id="199890"/>
    <lineage>
        <taxon>Eukaryota</taxon>
        <taxon>Metazoa</taxon>
        <taxon>Ecdysozoa</taxon>
        <taxon>Arthropoda</taxon>
        <taxon>Hexapoda</taxon>
        <taxon>Insecta</taxon>
        <taxon>Pterygota</taxon>
        <taxon>Neoptera</taxon>
        <taxon>Endopterygota</taxon>
        <taxon>Diptera</taxon>
        <taxon>Nematocera</taxon>
        <taxon>Culicoidea</taxon>
        <taxon>Culicidae</taxon>
        <taxon>Anophelinae</taxon>
        <taxon>Anopheles</taxon>
    </lineage>
</organism>
<dbReference type="VEuPathDB" id="VectorBase:AEPI009508"/>
<keyword evidence="3" id="KW-1185">Reference proteome</keyword>
<sequence length="140" mass="14350">MGPYPLSDHNLLDPSSKTMDGEMGPYPLSDHSNLLGPTSKYAAVGLGYTVSAAGYGGVPMNYGTTTAGTTVGQTVAISTNCSPMPLRRTRQSGRSTTTTGGGGAHGNATYGYQADGGDGVRDSFRRHSAHGRIVCTGTGF</sequence>